<keyword evidence="7 9" id="KW-0472">Membrane</keyword>
<keyword evidence="4" id="KW-1003">Cell membrane</keyword>
<sequence length="207" mass="22981">MEFSFTDLMKRFWKYSWVIVLFMIIFAGAAFSYAKFSKTITNYSATRLVLMAKNNTDVKDPNSRYSADKSLITTYQKLAQDDAIVSAVQKELPFNMKKNEITSAISVENPSDTLMLSFKATAPTQYKAKTLVNTYANVYSTVGPKLYPDMGQPDLLSKATSSDVTQSGFKSGKKLAVFGAFAGLVISMFGILVTGIRRNYKLAKEQG</sequence>
<accession>A0A1I1E899</accession>
<keyword evidence="12" id="KW-1185">Reference proteome</keyword>
<evidence type="ECO:0000259" key="10">
    <source>
        <dbReference type="Pfam" id="PF02706"/>
    </source>
</evidence>
<dbReference type="AlphaFoldDB" id="A0A1I1E899"/>
<gene>
    <name evidence="11" type="ORF">SAMN05660453_0253</name>
</gene>
<dbReference type="InterPro" id="IPR003856">
    <property type="entry name" value="LPS_length_determ_N"/>
</dbReference>
<dbReference type="STRING" id="283737.SAMN05660453_0253"/>
<evidence type="ECO:0000256" key="6">
    <source>
        <dbReference type="ARBA" id="ARBA00022989"/>
    </source>
</evidence>
<dbReference type="Proteomes" id="UP000199376">
    <property type="component" value="Unassembled WGS sequence"/>
</dbReference>
<comment type="function">
    <text evidence="8">Required for CpsD phosphorylation. Involved in the regulation of capsular polysaccharide biosynthesis. May be part of a complex that directs the coordinated polymerization and export to the cell surface of the capsular polysaccharide.</text>
</comment>
<dbReference type="InterPro" id="IPR050445">
    <property type="entry name" value="Bact_polysacc_biosynth/exp"/>
</dbReference>
<evidence type="ECO:0000256" key="3">
    <source>
        <dbReference type="ARBA" id="ARBA00020739"/>
    </source>
</evidence>
<evidence type="ECO:0000256" key="4">
    <source>
        <dbReference type="ARBA" id="ARBA00022475"/>
    </source>
</evidence>
<feature type="domain" description="Polysaccharide chain length determinant N-terminal" evidence="10">
    <location>
        <begin position="2"/>
        <end position="92"/>
    </location>
</feature>
<organism evidence="11 12">
    <name type="scientific">Fructobacillus durionis</name>
    <dbReference type="NCBI Taxonomy" id="283737"/>
    <lineage>
        <taxon>Bacteria</taxon>
        <taxon>Bacillati</taxon>
        <taxon>Bacillota</taxon>
        <taxon>Bacilli</taxon>
        <taxon>Lactobacillales</taxon>
        <taxon>Lactobacillaceae</taxon>
        <taxon>Fructobacillus</taxon>
    </lineage>
</organism>
<feature type="transmembrane region" description="Helical" evidence="9">
    <location>
        <begin position="12"/>
        <end position="34"/>
    </location>
</feature>
<evidence type="ECO:0000256" key="2">
    <source>
        <dbReference type="ARBA" id="ARBA00006683"/>
    </source>
</evidence>
<dbReference type="OrthoDB" id="2149259at2"/>
<name>A0A1I1E899_9LACO</name>
<proteinExistence type="inferred from homology"/>
<reference evidence="11 12" key="1">
    <citation type="submission" date="2016-10" db="EMBL/GenBank/DDBJ databases">
        <authorList>
            <person name="de Groot N.N."/>
        </authorList>
    </citation>
    <scope>NUCLEOTIDE SEQUENCE [LARGE SCALE GENOMIC DNA]</scope>
    <source>
        <strain evidence="11 12">DSM 19113</strain>
    </source>
</reference>
<evidence type="ECO:0000313" key="11">
    <source>
        <dbReference type="EMBL" id="SFB81183.1"/>
    </source>
</evidence>
<evidence type="ECO:0000256" key="7">
    <source>
        <dbReference type="ARBA" id="ARBA00023136"/>
    </source>
</evidence>
<dbReference type="PANTHER" id="PTHR32309:SF31">
    <property type="entry name" value="CAPSULAR EXOPOLYSACCHARIDE FAMILY"/>
    <property type="match status" value="1"/>
</dbReference>
<evidence type="ECO:0000256" key="8">
    <source>
        <dbReference type="ARBA" id="ARBA00045736"/>
    </source>
</evidence>
<protein>
    <recommendedName>
        <fullName evidence="3">Capsular polysaccharide biosynthesis protein CpsC</fullName>
    </recommendedName>
</protein>
<comment type="subcellular location">
    <subcellularLocation>
        <location evidence="1">Cell membrane</location>
        <topology evidence="1">Multi-pass membrane protein</topology>
    </subcellularLocation>
</comment>
<evidence type="ECO:0000256" key="9">
    <source>
        <dbReference type="SAM" id="Phobius"/>
    </source>
</evidence>
<dbReference type="GO" id="GO:0005886">
    <property type="term" value="C:plasma membrane"/>
    <property type="evidence" value="ECO:0007669"/>
    <property type="project" value="UniProtKB-SubCell"/>
</dbReference>
<dbReference type="PANTHER" id="PTHR32309">
    <property type="entry name" value="TYROSINE-PROTEIN KINASE"/>
    <property type="match status" value="1"/>
</dbReference>
<dbReference type="Pfam" id="PF02706">
    <property type="entry name" value="Wzz"/>
    <property type="match status" value="1"/>
</dbReference>
<evidence type="ECO:0000256" key="1">
    <source>
        <dbReference type="ARBA" id="ARBA00004651"/>
    </source>
</evidence>
<dbReference type="EMBL" id="FOLI01000001">
    <property type="protein sequence ID" value="SFB81183.1"/>
    <property type="molecule type" value="Genomic_DNA"/>
</dbReference>
<keyword evidence="5 9" id="KW-0812">Transmembrane</keyword>
<evidence type="ECO:0000313" key="12">
    <source>
        <dbReference type="Proteomes" id="UP000199376"/>
    </source>
</evidence>
<comment type="similarity">
    <text evidence="2">Belongs to the CpsC/CapA family.</text>
</comment>
<feature type="transmembrane region" description="Helical" evidence="9">
    <location>
        <begin position="175"/>
        <end position="196"/>
    </location>
</feature>
<dbReference type="RefSeq" id="WP_091501261.1">
    <property type="nucleotide sequence ID" value="NZ_FOLI01000001.1"/>
</dbReference>
<evidence type="ECO:0000256" key="5">
    <source>
        <dbReference type="ARBA" id="ARBA00022692"/>
    </source>
</evidence>
<keyword evidence="6 9" id="KW-1133">Transmembrane helix</keyword>